<name>A0A5D3D4S5_CUCMM</name>
<keyword evidence="1" id="KW-0808">Transferase</keyword>
<dbReference type="Gene3D" id="3.30.70.270">
    <property type="match status" value="1"/>
</dbReference>
<dbReference type="SUPFAM" id="SSF56672">
    <property type="entry name" value="DNA/RNA polymerases"/>
    <property type="match status" value="1"/>
</dbReference>
<organism evidence="1 2">
    <name type="scientific">Cucumis melo var. makuwa</name>
    <name type="common">Oriental melon</name>
    <dbReference type="NCBI Taxonomy" id="1194695"/>
    <lineage>
        <taxon>Eukaryota</taxon>
        <taxon>Viridiplantae</taxon>
        <taxon>Streptophyta</taxon>
        <taxon>Embryophyta</taxon>
        <taxon>Tracheophyta</taxon>
        <taxon>Spermatophyta</taxon>
        <taxon>Magnoliopsida</taxon>
        <taxon>eudicotyledons</taxon>
        <taxon>Gunneridae</taxon>
        <taxon>Pentapetalae</taxon>
        <taxon>rosids</taxon>
        <taxon>fabids</taxon>
        <taxon>Cucurbitales</taxon>
        <taxon>Cucurbitaceae</taxon>
        <taxon>Benincaseae</taxon>
        <taxon>Cucumis</taxon>
    </lineage>
</organism>
<proteinExistence type="predicted"/>
<dbReference type="AlphaFoldDB" id="A0A5D3D4S5"/>
<gene>
    <name evidence="1" type="ORF">E5676_scaffold119G00350</name>
</gene>
<dbReference type="EMBL" id="SSTD01007659">
    <property type="protein sequence ID" value="TYK18536.1"/>
    <property type="molecule type" value="Genomic_DNA"/>
</dbReference>
<evidence type="ECO:0000313" key="1">
    <source>
        <dbReference type="EMBL" id="TYK18536.1"/>
    </source>
</evidence>
<comment type="caution">
    <text evidence="1">The sequence shown here is derived from an EMBL/GenBank/DDBJ whole genome shotgun (WGS) entry which is preliminary data.</text>
</comment>
<dbReference type="InterPro" id="IPR043502">
    <property type="entry name" value="DNA/RNA_pol_sf"/>
</dbReference>
<sequence>MGETIPKDTSCVPEKYHGVMPKSWPKSLSRRRMTDHGIESLPEAKAPAKNAYRMTPPDRKYPLLIPTNLFNRPCGVKYFSKSDIRPRYCRVRAIEAEGLRAYEFPVVPFSLIDAKGGKYRSVQRQINVLDHVVEFHQIEMGKRKITATCDGRIPKSVVELCSCPRMANSNGQFMEGFLKRENSLTELLKEEDIQWGGNLECQAAFDGLKQATIEGLSLGVVDATKPPKDEVEQFNCTDCESSRAEHTAVRPI</sequence>
<dbReference type="Proteomes" id="UP000321947">
    <property type="component" value="Unassembled WGS sequence"/>
</dbReference>
<reference evidence="1 2" key="1">
    <citation type="submission" date="2019-08" db="EMBL/GenBank/DDBJ databases">
        <title>Draft genome sequences of two oriental melons (Cucumis melo L. var makuwa).</title>
        <authorList>
            <person name="Kwon S.-Y."/>
        </authorList>
    </citation>
    <scope>NUCLEOTIDE SEQUENCE [LARGE SCALE GENOMIC DNA]</scope>
    <source>
        <strain evidence="2">cv. Chang Bougi</strain>
        <tissue evidence="1">Leaf</tissue>
    </source>
</reference>
<accession>A0A5D3D4S5</accession>
<dbReference type="InterPro" id="IPR043128">
    <property type="entry name" value="Rev_trsase/Diguanyl_cyclase"/>
</dbReference>
<evidence type="ECO:0000313" key="2">
    <source>
        <dbReference type="Proteomes" id="UP000321947"/>
    </source>
</evidence>
<keyword evidence="1" id="KW-0548">Nucleotidyltransferase</keyword>
<keyword evidence="1" id="KW-0695">RNA-directed DNA polymerase</keyword>
<protein>
    <submittedName>
        <fullName evidence="1">Reverse transcriptase</fullName>
    </submittedName>
</protein>
<dbReference type="GO" id="GO:0003964">
    <property type="term" value="F:RNA-directed DNA polymerase activity"/>
    <property type="evidence" value="ECO:0007669"/>
    <property type="project" value="UniProtKB-KW"/>
</dbReference>